<feature type="compositionally biased region" description="Polar residues" evidence="1">
    <location>
        <begin position="38"/>
        <end position="47"/>
    </location>
</feature>
<organism evidence="2">
    <name type="scientific">Red panda feces-associated circular DNA virus 5</name>
    <dbReference type="NCBI Taxonomy" id="2863980"/>
    <lineage>
        <taxon>Viruses</taxon>
        <taxon>Monodnaviria</taxon>
        <taxon>Shotokuvirae</taxon>
        <taxon>Cressdnaviricota</taxon>
    </lineage>
</organism>
<protein>
    <submittedName>
        <fullName evidence="2">Capsid protein</fullName>
    </submittedName>
</protein>
<reference evidence="2" key="1">
    <citation type="submission" date="2021-07" db="EMBL/GenBank/DDBJ databases">
        <title>Communication and adaptive evolution of viruses within giant pandas and their associated organisms in a local ecological environment.</title>
        <authorList>
            <person name="Zhao M."/>
            <person name="Liu S."/>
            <person name="Zhang W."/>
        </authorList>
    </citation>
    <scope>NUCLEOTIDE SEQUENCE</scope>
    <source>
        <strain evidence="2">Rpf280cress10-12</strain>
    </source>
</reference>
<sequence>MRLRDTRHSYRTGTIGPFRSARRGYPSRRPMPMRGFRTSGNGVSTQHDVTRVYKKRRMPRRKRKRWTRFIKKVDAVAERNLGSRTVVMNILISGSNTTSGNQLLGSVALYPASSPTAGGGSTYFNDLAQIGLLENLNANPTAADGATIWASTKIIFHSAILDITFRNSSSVSDGTNQVADARGKMEVDVYEIVSNKQWSDSANTMLTTIGPFTIADSDTLVIKGTGGSTVSLSKRGVTPFDLPLALSQYGIKILKKTKYFVPNQDTFTYQIRDPKRRVITQVGMQRLEGCNKPRWTRHVLIVAKLVPGLTIGTGTNEWTESIRVGCTRKYLYKIEGINDDRDIYLPA</sequence>
<feature type="region of interest" description="Disordered" evidence="1">
    <location>
        <begin position="1"/>
        <end position="48"/>
    </location>
</feature>
<proteinExistence type="predicted"/>
<dbReference type="EMBL" id="MZ556187">
    <property type="protein sequence ID" value="UBJ25911.1"/>
    <property type="molecule type" value="Genomic_DNA"/>
</dbReference>
<evidence type="ECO:0000313" key="2">
    <source>
        <dbReference type="EMBL" id="UBJ25911.1"/>
    </source>
</evidence>
<name>A0A8K1HJ66_9VIRU</name>
<evidence type="ECO:0000256" key="1">
    <source>
        <dbReference type="SAM" id="MobiDB-lite"/>
    </source>
</evidence>
<accession>A0A8K1HJ66</accession>